<dbReference type="Proteomes" id="UP000184314">
    <property type="component" value="Unassembled WGS sequence"/>
</dbReference>
<dbReference type="PANTHER" id="PTHR21666:SF268">
    <property type="entry name" value="PEPTIDASE M23 DOMAIN-CONTAINING PROTEIN"/>
    <property type="match status" value="1"/>
</dbReference>
<sequence length="171" mass="19354">MKKRNEVLISILVILIIGFLIPQHLKMPVQGATKSDYNSKSFWFYPWGKSVTHKGVDIFAKKGTDINSSTNGLVLYAGEISIGGKFVLVLGPKWRLHYYAHLNELNTASLSFVNTNSKIGTVGTSRNAAGKSPHLHYSILTLVPYIWQLDSDRQGWKKMFYLNPIEYLEHN</sequence>
<dbReference type="GO" id="GO:0004222">
    <property type="term" value="F:metalloendopeptidase activity"/>
    <property type="evidence" value="ECO:0007669"/>
    <property type="project" value="TreeGrafter"/>
</dbReference>
<evidence type="ECO:0000259" key="2">
    <source>
        <dbReference type="Pfam" id="PF01551"/>
    </source>
</evidence>
<reference evidence="4" key="1">
    <citation type="submission" date="2016-11" db="EMBL/GenBank/DDBJ databases">
        <authorList>
            <person name="Varghese N."/>
            <person name="Submissions S."/>
        </authorList>
    </citation>
    <scope>NUCLEOTIDE SEQUENCE [LARGE SCALE GENOMIC DNA]</scope>
    <source>
        <strain evidence="4">DSM 16478</strain>
    </source>
</reference>
<keyword evidence="1" id="KW-1133">Transmembrane helix</keyword>
<evidence type="ECO:0000256" key="1">
    <source>
        <dbReference type="SAM" id="Phobius"/>
    </source>
</evidence>
<dbReference type="RefSeq" id="WP_073246974.1">
    <property type="nucleotide sequence ID" value="NZ_FQZX01000004.1"/>
</dbReference>
<proteinExistence type="predicted"/>
<organism evidence="3 4">
    <name type="scientific">Maribacter aquivivus</name>
    <dbReference type="NCBI Taxonomy" id="228958"/>
    <lineage>
        <taxon>Bacteria</taxon>
        <taxon>Pseudomonadati</taxon>
        <taxon>Bacteroidota</taxon>
        <taxon>Flavobacteriia</taxon>
        <taxon>Flavobacteriales</taxon>
        <taxon>Flavobacteriaceae</taxon>
        <taxon>Maribacter</taxon>
    </lineage>
</organism>
<dbReference type="CDD" id="cd12797">
    <property type="entry name" value="M23_peptidase"/>
    <property type="match status" value="1"/>
</dbReference>
<dbReference type="OrthoDB" id="9810477at2"/>
<dbReference type="Gene3D" id="2.70.70.10">
    <property type="entry name" value="Glucose Permease (Domain IIA)"/>
    <property type="match status" value="1"/>
</dbReference>
<dbReference type="AlphaFoldDB" id="A0A1M6UV25"/>
<dbReference type="SUPFAM" id="SSF51261">
    <property type="entry name" value="Duplicated hybrid motif"/>
    <property type="match status" value="1"/>
</dbReference>
<accession>A0A1M6UV25</accession>
<dbReference type="InterPro" id="IPR011055">
    <property type="entry name" value="Dup_hybrid_motif"/>
</dbReference>
<evidence type="ECO:0000313" key="3">
    <source>
        <dbReference type="EMBL" id="SHK73025.1"/>
    </source>
</evidence>
<feature type="domain" description="M23ase beta-sheet core" evidence="2">
    <location>
        <begin position="52"/>
        <end position="139"/>
    </location>
</feature>
<keyword evidence="1" id="KW-0472">Membrane</keyword>
<keyword evidence="4" id="KW-1185">Reference proteome</keyword>
<protein>
    <submittedName>
        <fullName evidence="3">Peptidase family M23</fullName>
    </submittedName>
</protein>
<dbReference type="STRING" id="228958.SAMN04488007_3698"/>
<gene>
    <name evidence="3" type="ORF">SAMN04488007_3698</name>
</gene>
<dbReference type="InterPro" id="IPR050570">
    <property type="entry name" value="Cell_wall_metabolism_enzyme"/>
</dbReference>
<dbReference type="InterPro" id="IPR016047">
    <property type="entry name" value="M23ase_b-sheet_dom"/>
</dbReference>
<name>A0A1M6UV25_9FLAO</name>
<evidence type="ECO:0000313" key="4">
    <source>
        <dbReference type="Proteomes" id="UP000184314"/>
    </source>
</evidence>
<feature type="transmembrane region" description="Helical" evidence="1">
    <location>
        <begin position="7"/>
        <end position="25"/>
    </location>
</feature>
<dbReference type="PANTHER" id="PTHR21666">
    <property type="entry name" value="PEPTIDASE-RELATED"/>
    <property type="match status" value="1"/>
</dbReference>
<keyword evidence="1" id="KW-0812">Transmembrane</keyword>
<dbReference type="EMBL" id="FQZX01000004">
    <property type="protein sequence ID" value="SHK73025.1"/>
    <property type="molecule type" value="Genomic_DNA"/>
</dbReference>
<dbReference type="Pfam" id="PF01551">
    <property type="entry name" value="Peptidase_M23"/>
    <property type="match status" value="1"/>
</dbReference>